<reference evidence="4 5" key="1">
    <citation type="submission" date="2019-10" db="EMBL/GenBank/DDBJ databases">
        <title>Two novel species isolated from a subtropical stream in China.</title>
        <authorList>
            <person name="Lu H."/>
        </authorList>
    </citation>
    <scope>NUCLEOTIDE SEQUENCE [LARGE SCALE GENOMIC DNA]</scope>
    <source>
        <strain evidence="4 5">FT29W</strain>
    </source>
</reference>
<dbReference type="InterPro" id="IPR001789">
    <property type="entry name" value="Sig_transdc_resp-reg_receiver"/>
</dbReference>
<organism evidence="4 5">
    <name type="scientific">Rugamonas aquatica</name>
    <dbReference type="NCBI Taxonomy" id="2743357"/>
    <lineage>
        <taxon>Bacteria</taxon>
        <taxon>Pseudomonadati</taxon>
        <taxon>Pseudomonadota</taxon>
        <taxon>Betaproteobacteria</taxon>
        <taxon>Burkholderiales</taxon>
        <taxon>Oxalobacteraceae</taxon>
        <taxon>Telluria group</taxon>
        <taxon>Rugamonas</taxon>
    </lineage>
</organism>
<feature type="modified residue" description="4-aspartylphosphate" evidence="1">
    <location>
        <position position="78"/>
    </location>
</feature>
<dbReference type="Pfam" id="PF00072">
    <property type="entry name" value="Response_reg"/>
    <property type="match status" value="1"/>
</dbReference>
<dbReference type="Gene3D" id="3.20.20.450">
    <property type="entry name" value="EAL domain"/>
    <property type="match status" value="1"/>
</dbReference>
<evidence type="ECO:0000313" key="4">
    <source>
        <dbReference type="EMBL" id="MQA42045.1"/>
    </source>
</evidence>
<dbReference type="SUPFAM" id="SSF141868">
    <property type="entry name" value="EAL domain-like"/>
    <property type="match status" value="1"/>
</dbReference>
<feature type="domain" description="EAL" evidence="3">
    <location>
        <begin position="162"/>
        <end position="416"/>
    </location>
</feature>
<comment type="caution">
    <text evidence="4">The sequence shown here is derived from an EMBL/GenBank/DDBJ whole genome shotgun (WGS) entry which is preliminary data.</text>
</comment>
<dbReference type="SMART" id="SM00052">
    <property type="entry name" value="EAL"/>
    <property type="match status" value="1"/>
</dbReference>
<name>A0A6A7NAC1_9BURK</name>
<dbReference type="PROSITE" id="PS50883">
    <property type="entry name" value="EAL"/>
    <property type="match status" value="1"/>
</dbReference>
<feature type="domain" description="Response regulatory" evidence="2">
    <location>
        <begin position="25"/>
        <end position="149"/>
    </location>
</feature>
<dbReference type="InterPro" id="IPR035919">
    <property type="entry name" value="EAL_sf"/>
</dbReference>
<dbReference type="GO" id="GO:0071111">
    <property type="term" value="F:cyclic-guanylate-specific phosphodiesterase activity"/>
    <property type="evidence" value="ECO:0007669"/>
    <property type="project" value="InterPro"/>
</dbReference>
<dbReference type="InterPro" id="IPR011006">
    <property type="entry name" value="CheY-like_superfamily"/>
</dbReference>
<evidence type="ECO:0000259" key="3">
    <source>
        <dbReference type="PROSITE" id="PS50883"/>
    </source>
</evidence>
<dbReference type="SMART" id="SM00448">
    <property type="entry name" value="REC"/>
    <property type="match status" value="1"/>
</dbReference>
<dbReference type="RefSeq" id="WP_152841210.1">
    <property type="nucleotide sequence ID" value="NZ_WHUG01000017.1"/>
</dbReference>
<protein>
    <submittedName>
        <fullName evidence="4">EAL domain-containing protein</fullName>
    </submittedName>
</protein>
<dbReference type="Gene3D" id="3.40.50.2300">
    <property type="match status" value="1"/>
</dbReference>
<evidence type="ECO:0000313" key="5">
    <source>
        <dbReference type="Proteomes" id="UP000440498"/>
    </source>
</evidence>
<gene>
    <name evidence="4" type="ORF">GEV02_28225</name>
</gene>
<evidence type="ECO:0000256" key="1">
    <source>
        <dbReference type="PROSITE-ProRule" id="PRU00169"/>
    </source>
</evidence>
<proteinExistence type="predicted"/>
<dbReference type="CDD" id="cd01948">
    <property type="entry name" value="EAL"/>
    <property type="match status" value="1"/>
</dbReference>
<dbReference type="EMBL" id="WHUG01000017">
    <property type="protein sequence ID" value="MQA42045.1"/>
    <property type="molecule type" value="Genomic_DNA"/>
</dbReference>
<dbReference type="Pfam" id="PF00563">
    <property type="entry name" value="EAL"/>
    <property type="match status" value="1"/>
</dbReference>
<keyword evidence="5" id="KW-1185">Reference proteome</keyword>
<dbReference type="SUPFAM" id="SSF52172">
    <property type="entry name" value="CheY-like"/>
    <property type="match status" value="1"/>
</dbReference>
<sequence>MATDTLTAAATESAPAPARSWAGQRVLVVEDSVVQRGYLAGLLRELAFGEVLEAADGNEALQVLERLGGDAIFLVLTDLEMPGMDGIELTCQLRERRLAQNLIVVSARDPRLLEIIESMDFDDACMDLLGTLLKPVQLDALAQLLARAGRKAVVRHSCAPPDMPGPDELAQAVARQEFIPHFQPKVAIRSGQLKGLEALARWRHPTRGLLSPLHFIDAMEGTPLMEEFTLSMVRQVLERLQEWSQSGLPTLTVSVNLSADNLAERAFIDRLTALVMASGVAPSSLVWEVTETSVMRQLSHALTNMGRLRLMGFGLAMDDFGIGYSSMQQFARCPFTELKIDRAFVNGASQWPNRHVVLKSALDLGQSLGVATVAEGVETLEDWQLLRELGCDLAQGYLLAKPMPAEELVGWIRQDRRRLRALAEQA</sequence>
<dbReference type="Proteomes" id="UP000440498">
    <property type="component" value="Unassembled WGS sequence"/>
</dbReference>
<dbReference type="PANTHER" id="PTHR33121:SF79">
    <property type="entry name" value="CYCLIC DI-GMP PHOSPHODIESTERASE PDED-RELATED"/>
    <property type="match status" value="1"/>
</dbReference>
<dbReference type="InterPro" id="IPR050706">
    <property type="entry name" value="Cyclic-di-GMP_PDE-like"/>
</dbReference>
<evidence type="ECO:0000259" key="2">
    <source>
        <dbReference type="PROSITE" id="PS50110"/>
    </source>
</evidence>
<keyword evidence="1" id="KW-0597">Phosphoprotein</keyword>
<dbReference type="PANTHER" id="PTHR33121">
    <property type="entry name" value="CYCLIC DI-GMP PHOSPHODIESTERASE PDEF"/>
    <property type="match status" value="1"/>
</dbReference>
<dbReference type="GO" id="GO:0000160">
    <property type="term" value="P:phosphorelay signal transduction system"/>
    <property type="evidence" value="ECO:0007669"/>
    <property type="project" value="InterPro"/>
</dbReference>
<dbReference type="PROSITE" id="PS50110">
    <property type="entry name" value="RESPONSE_REGULATORY"/>
    <property type="match status" value="1"/>
</dbReference>
<dbReference type="InterPro" id="IPR001633">
    <property type="entry name" value="EAL_dom"/>
</dbReference>
<dbReference type="AlphaFoldDB" id="A0A6A7NAC1"/>
<accession>A0A6A7NAC1</accession>